<dbReference type="GO" id="GO:0016887">
    <property type="term" value="F:ATP hydrolysis activity"/>
    <property type="evidence" value="ECO:0007669"/>
    <property type="project" value="RHEA"/>
</dbReference>
<evidence type="ECO:0000256" key="11">
    <source>
        <dbReference type="NCBIfam" id="TIGR00665"/>
    </source>
</evidence>
<dbReference type="STRING" id="1618384.UW68_C0063G0004"/>
<dbReference type="PATRIC" id="fig|1618384.3.peg.1121"/>
<evidence type="ECO:0000256" key="6">
    <source>
        <dbReference type="ARBA" id="ARBA00022806"/>
    </source>
</evidence>
<evidence type="ECO:0000256" key="12">
    <source>
        <dbReference type="RuleBase" id="RU362085"/>
    </source>
</evidence>
<dbReference type="GO" id="GO:1990077">
    <property type="term" value="C:primosome complex"/>
    <property type="evidence" value="ECO:0007669"/>
    <property type="project" value="UniProtKB-UniRule"/>
</dbReference>
<feature type="domain" description="SF4 helicase" evidence="13">
    <location>
        <begin position="176"/>
        <end position="436"/>
    </location>
</feature>
<dbReference type="Gene3D" id="1.10.860.10">
    <property type="entry name" value="DNAb Helicase, Chain A"/>
    <property type="match status" value="1"/>
</dbReference>
<keyword evidence="7 12" id="KW-0067">ATP-binding</keyword>
<dbReference type="SUPFAM" id="SSF48024">
    <property type="entry name" value="N-terminal domain of DnaB helicase"/>
    <property type="match status" value="1"/>
</dbReference>
<evidence type="ECO:0000256" key="9">
    <source>
        <dbReference type="ARBA" id="ARBA00023235"/>
    </source>
</evidence>
<evidence type="ECO:0000313" key="15">
    <source>
        <dbReference type="Proteomes" id="UP000034835"/>
    </source>
</evidence>
<evidence type="ECO:0000256" key="1">
    <source>
        <dbReference type="ARBA" id="ARBA00008428"/>
    </source>
</evidence>
<comment type="function">
    <text evidence="12">The main replicative DNA helicase, it participates in initiation and elongation during chromosome replication. Travels ahead of the DNA replisome, separating dsDNA into templates for DNA synthesis. A processive ATP-dependent 5'-3' DNA helicase it has DNA-dependent ATPase activity.</text>
</comment>
<dbReference type="InterPro" id="IPR027417">
    <property type="entry name" value="P-loop_NTPase"/>
</dbReference>
<dbReference type="PANTHER" id="PTHR30153:SF2">
    <property type="entry name" value="REPLICATIVE DNA HELICASE"/>
    <property type="match status" value="1"/>
</dbReference>
<evidence type="ECO:0000256" key="10">
    <source>
        <dbReference type="ARBA" id="ARBA00048954"/>
    </source>
</evidence>
<dbReference type="PANTHER" id="PTHR30153">
    <property type="entry name" value="REPLICATIVE DNA HELICASE DNAB"/>
    <property type="match status" value="1"/>
</dbReference>
<comment type="similarity">
    <text evidence="1 12">Belongs to the helicase family. DnaB subfamily.</text>
</comment>
<name>A0A0G1JJG7_9BACT</name>
<evidence type="ECO:0000256" key="4">
    <source>
        <dbReference type="ARBA" id="ARBA00022741"/>
    </source>
</evidence>
<dbReference type="FunFam" id="1.10.860.10:FF:000001">
    <property type="entry name" value="Replicative DNA helicase"/>
    <property type="match status" value="1"/>
</dbReference>
<protein>
    <recommendedName>
        <fullName evidence="11 12">Replicative DNA helicase</fullName>
        <ecNumber evidence="11 12">5.6.2.3</ecNumber>
    </recommendedName>
</protein>
<evidence type="ECO:0000313" key="14">
    <source>
        <dbReference type="EMBL" id="KKT71515.1"/>
    </source>
</evidence>
<dbReference type="PROSITE" id="PS51199">
    <property type="entry name" value="SF4_HELICASE"/>
    <property type="match status" value="1"/>
</dbReference>
<comment type="caution">
    <text evidence="14">The sequence shown here is derived from an EMBL/GenBank/DDBJ whole genome shotgun (WGS) entry which is preliminary data.</text>
</comment>
<dbReference type="NCBIfam" id="TIGR00665">
    <property type="entry name" value="DnaB"/>
    <property type="match status" value="1"/>
</dbReference>
<keyword evidence="2 12" id="KW-0639">Primosome</keyword>
<dbReference type="GO" id="GO:0003677">
    <property type="term" value="F:DNA binding"/>
    <property type="evidence" value="ECO:0007669"/>
    <property type="project" value="UniProtKB-UniRule"/>
</dbReference>
<dbReference type="GO" id="GO:0005829">
    <property type="term" value="C:cytosol"/>
    <property type="evidence" value="ECO:0007669"/>
    <property type="project" value="TreeGrafter"/>
</dbReference>
<evidence type="ECO:0000256" key="7">
    <source>
        <dbReference type="ARBA" id="ARBA00022840"/>
    </source>
</evidence>
<keyword evidence="9" id="KW-0413">Isomerase</keyword>
<accession>A0A0G1JJG7</accession>
<organism evidence="14 15">
    <name type="scientific">Candidatus Collierbacteria bacterium GW2011_GWB1_44_6</name>
    <dbReference type="NCBI Taxonomy" id="1618384"/>
    <lineage>
        <taxon>Bacteria</taxon>
        <taxon>Candidatus Collieribacteriota</taxon>
    </lineage>
</organism>
<dbReference type="SUPFAM" id="SSF52540">
    <property type="entry name" value="P-loop containing nucleoside triphosphate hydrolases"/>
    <property type="match status" value="1"/>
</dbReference>
<dbReference type="InterPro" id="IPR007693">
    <property type="entry name" value="DNA_helicase_DnaB-like_N"/>
</dbReference>
<keyword evidence="4 12" id="KW-0547">Nucleotide-binding</keyword>
<comment type="catalytic activity">
    <reaction evidence="10 12">
        <text>ATP + H2O = ADP + phosphate + H(+)</text>
        <dbReference type="Rhea" id="RHEA:13065"/>
        <dbReference type="ChEBI" id="CHEBI:15377"/>
        <dbReference type="ChEBI" id="CHEBI:15378"/>
        <dbReference type="ChEBI" id="CHEBI:30616"/>
        <dbReference type="ChEBI" id="CHEBI:43474"/>
        <dbReference type="ChEBI" id="CHEBI:456216"/>
        <dbReference type="EC" id="5.6.2.3"/>
    </reaction>
</comment>
<dbReference type="InterPro" id="IPR003593">
    <property type="entry name" value="AAA+_ATPase"/>
</dbReference>
<dbReference type="GO" id="GO:0006269">
    <property type="term" value="P:DNA replication, synthesis of primer"/>
    <property type="evidence" value="ECO:0007669"/>
    <property type="project" value="UniProtKB-UniRule"/>
</dbReference>
<dbReference type="CDD" id="cd00984">
    <property type="entry name" value="DnaB_C"/>
    <property type="match status" value="1"/>
</dbReference>
<dbReference type="EC" id="5.6.2.3" evidence="11 12"/>
<gene>
    <name evidence="14" type="ORF">UW68_C0063G0004</name>
</gene>
<reference evidence="14 15" key="1">
    <citation type="journal article" date="2015" name="Nature">
        <title>rRNA introns, odd ribosomes, and small enigmatic genomes across a large radiation of phyla.</title>
        <authorList>
            <person name="Brown C.T."/>
            <person name="Hug L.A."/>
            <person name="Thomas B.C."/>
            <person name="Sharon I."/>
            <person name="Castelle C.J."/>
            <person name="Singh A."/>
            <person name="Wilkins M.J."/>
            <person name="Williams K.H."/>
            <person name="Banfield J.F."/>
        </authorList>
    </citation>
    <scope>NUCLEOTIDE SEQUENCE [LARGE SCALE GENOMIC DNA]</scope>
</reference>
<keyword evidence="8 12" id="KW-0238">DNA-binding</keyword>
<dbReference type="Proteomes" id="UP000034835">
    <property type="component" value="Unassembled WGS sequence"/>
</dbReference>
<dbReference type="EMBL" id="LCJG01000063">
    <property type="protein sequence ID" value="KKT71515.1"/>
    <property type="molecule type" value="Genomic_DNA"/>
</dbReference>
<dbReference type="Gene3D" id="3.40.50.300">
    <property type="entry name" value="P-loop containing nucleotide triphosphate hydrolases"/>
    <property type="match status" value="1"/>
</dbReference>
<evidence type="ECO:0000256" key="2">
    <source>
        <dbReference type="ARBA" id="ARBA00022515"/>
    </source>
</evidence>
<dbReference type="AlphaFoldDB" id="A0A0G1JJG7"/>
<evidence type="ECO:0000256" key="3">
    <source>
        <dbReference type="ARBA" id="ARBA00022705"/>
    </source>
</evidence>
<dbReference type="GO" id="GO:0005524">
    <property type="term" value="F:ATP binding"/>
    <property type="evidence" value="ECO:0007669"/>
    <property type="project" value="UniProtKB-UniRule"/>
</dbReference>
<dbReference type="GO" id="GO:0043139">
    <property type="term" value="F:5'-3' DNA helicase activity"/>
    <property type="evidence" value="ECO:0007669"/>
    <property type="project" value="UniProtKB-EC"/>
</dbReference>
<keyword evidence="3 12" id="KW-0235">DNA replication</keyword>
<evidence type="ECO:0000256" key="8">
    <source>
        <dbReference type="ARBA" id="ARBA00023125"/>
    </source>
</evidence>
<keyword evidence="5 12" id="KW-0378">Hydrolase</keyword>
<dbReference type="Pfam" id="PF03796">
    <property type="entry name" value="DnaB_C"/>
    <property type="match status" value="1"/>
</dbReference>
<dbReference type="Pfam" id="PF00772">
    <property type="entry name" value="DnaB"/>
    <property type="match status" value="1"/>
</dbReference>
<dbReference type="InterPro" id="IPR036185">
    <property type="entry name" value="DNA_heli_DnaB-like_N_sf"/>
</dbReference>
<evidence type="ECO:0000256" key="5">
    <source>
        <dbReference type="ARBA" id="ARBA00022801"/>
    </source>
</evidence>
<evidence type="ECO:0000259" key="13">
    <source>
        <dbReference type="PROSITE" id="PS51199"/>
    </source>
</evidence>
<sequence length="439" mass="48388">MANLRVPPNAGDAEKSILGSVLIDKDAIVEIAVVLRPEMFYNDNNGKIFEAMSALYENRDPIDVLTVSDWLKKNKLLDRVGGRAYLSALSNEVPVASHVPKYAQIVKDCYIKRLLISAGAQMGELGFDESKPLGEILDKAEQSVYALSQSHVKKTFVPIKDALAESFDRLDSLHNSPDGLRGVPTGFGDLDHMLAGMQDSNLIILAARPGIGKTTFATNIAQYVAVERKMPVGYFALEMSNLEMVDRMLVGQANIDAWKLKTGNLKEDDFARLSEAMGVLADSPLYIDDTPGQSILELRTKARKLHSQVGLKLLVVDYLQLVVGDKSYESRVQEVGAISQGLKNLARELKIPVVALSQLNRGIESRTEKTPQLADLRESGSIEQDADVVMFLYRLDDNNLEDMKLAIAKHRNGSLGTVDLKFRGDRVKFYGVDRGHKAG</sequence>
<dbReference type="InterPro" id="IPR007692">
    <property type="entry name" value="DNA_helicase_DnaB"/>
</dbReference>
<keyword evidence="6 12" id="KW-0347">Helicase</keyword>
<dbReference type="SMART" id="SM00382">
    <property type="entry name" value="AAA"/>
    <property type="match status" value="1"/>
</dbReference>
<proteinExistence type="inferred from homology"/>
<dbReference type="InterPro" id="IPR007694">
    <property type="entry name" value="DNA_helicase_DnaB-like_C"/>
</dbReference>
<dbReference type="InterPro" id="IPR016136">
    <property type="entry name" value="DNA_helicase_N/primase_C"/>
</dbReference>